<evidence type="ECO:0000256" key="6">
    <source>
        <dbReference type="SAM" id="SignalP"/>
    </source>
</evidence>
<organism evidence="8 9">
    <name type="scientific">Septoria linicola</name>
    <dbReference type="NCBI Taxonomy" id="215465"/>
    <lineage>
        <taxon>Eukaryota</taxon>
        <taxon>Fungi</taxon>
        <taxon>Dikarya</taxon>
        <taxon>Ascomycota</taxon>
        <taxon>Pezizomycotina</taxon>
        <taxon>Dothideomycetes</taxon>
        <taxon>Dothideomycetidae</taxon>
        <taxon>Mycosphaerellales</taxon>
        <taxon>Mycosphaerellaceae</taxon>
        <taxon>Septoria</taxon>
    </lineage>
</organism>
<dbReference type="PROSITE" id="PS00725">
    <property type="entry name" value="GERMIN"/>
    <property type="match status" value="1"/>
</dbReference>
<dbReference type="Proteomes" id="UP001056384">
    <property type="component" value="Chromosome 6"/>
</dbReference>
<evidence type="ECO:0000256" key="5">
    <source>
        <dbReference type="ARBA" id="ARBA00023211"/>
    </source>
</evidence>
<dbReference type="PANTHER" id="PTHR31238">
    <property type="entry name" value="GERMIN-LIKE PROTEIN SUBFAMILY 3 MEMBER 3"/>
    <property type="match status" value="1"/>
</dbReference>
<accession>A0A9Q9ELU4</accession>
<evidence type="ECO:0000256" key="4">
    <source>
        <dbReference type="ARBA" id="ARBA00022723"/>
    </source>
</evidence>
<dbReference type="InterPro" id="IPR001929">
    <property type="entry name" value="Germin"/>
</dbReference>
<reference evidence="8" key="1">
    <citation type="submission" date="2022-06" db="EMBL/GenBank/DDBJ databases">
        <title>Complete genome sequences of two strains of the flax pathogen Septoria linicola.</title>
        <authorList>
            <person name="Lapalu N."/>
            <person name="Simon A."/>
            <person name="Demenou B."/>
            <person name="Paumier D."/>
            <person name="Guillot M.-P."/>
            <person name="Gout L."/>
            <person name="Valade R."/>
        </authorList>
    </citation>
    <scope>NUCLEOTIDE SEQUENCE</scope>
    <source>
        <strain evidence="8">SE15195</strain>
    </source>
</reference>
<proteinExistence type="inferred from homology"/>
<dbReference type="Pfam" id="PF00190">
    <property type="entry name" value="Cupin_1"/>
    <property type="match status" value="1"/>
</dbReference>
<dbReference type="InterPro" id="IPR011051">
    <property type="entry name" value="RmlC_Cupin_sf"/>
</dbReference>
<dbReference type="InterPro" id="IPR019780">
    <property type="entry name" value="Germin_Mn-BS"/>
</dbReference>
<comment type="subcellular location">
    <subcellularLocation>
        <location evidence="1">Secreted</location>
    </subcellularLocation>
</comment>
<dbReference type="GO" id="GO:0030145">
    <property type="term" value="F:manganese ion binding"/>
    <property type="evidence" value="ECO:0007669"/>
    <property type="project" value="InterPro"/>
</dbReference>
<feature type="domain" description="Cupin type-1" evidence="7">
    <location>
        <begin position="62"/>
        <end position="198"/>
    </location>
</feature>
<evidence type="ECO:0000259" key="7">
    <source>
        <dbReference type="SMART" id="SM00835"/>
    </source>
</evidence>
<evidence type="ECO:0000313" key="9">
    <source>
        <dbReference type="Proteomes" id="UP001056384"/>
    </source>
</evidence>
<protein>
    <submittedName>
        <fullName evidence="8">Germin, rmlC-like cupin domain superfamily, rmlC-like jelly roll, germin, manganese binding</fullName>
    </submittedName>
</protein>
<dbReference type="GO" id="GO:0005576">
    <property type="term" value="C:extracellular region"/>
    <property type="evidence" value="ECO:0007669"/>
    <property type="project" value="UniProtKB-SubCell"/>
</dbReference>
<keyword evidence="6" id="KW-0732">Signal</keyword>
<comment type="similarity">
    <text evidence="2">Belongs to the germin family.</text>
</comment>
<sequence>MHHSTILSTFLFSSVSLAIPTASPQTSPNITSPSGLTLIQQLQLAPTAADRLSLLSASDFKYDFTNPPADATTTGKGGHTVRADSKTYPALIGTGVGMTVGFIGPCGFNTPHTHPRSSEINIIVGGRLGTEFVAENGVEPIANTLEKYQMTVFPKGAVHTEFNPDCTPAVFVAGFASEDPGVQQSAQTLFNLDAELVKADLALDTIDGESIEQFRSMIPDNVALGVDACLKKCGIPKKAKA</sequence>
<feature type="chain" id="PRO_5040368763" evidence="6">
    <location>
        <begin position="19"/>
        <end position="241"/>
    </location>
</feature>
<evidence type="ECO:0000256" key="3">
    <source>
        <dbReference type="ARBA" id="ARBA00022525"/>
    </source>
</evidence>
<dbReference type="AlphaFoldDB" id="A0A9Q9ELU4"/>
<evidence type="ECO:0000256" key="1">
    <source>
        <dbReference type="ARBA" id="ARBA00004613"/>
    </source>
</evidence>
<name>A0A9Q9ELU4_9PEZI</name>
<evidence type="ECO:0000256" key="2">
    <source>
        <dbReference type="ARBA" id="ARBA00007456"/>
    </source>
</evidence>
<keyword evidence="9" id="KW-1185">Reference proteome</keyword>
<dbReference type="SUPFAM" id="SSF51182">
    <property type="entry name" value="RmlC-like cupins"/>
    <property type="match status" value="1"/>
</dbReference>
<keyword evidence="3" id="KW-0964">Secreted</keyword>
<feature type="signal peptide" evidence="6">
    <location>
        <begin position="1"/>
        <end position="18"/>
    </location>
</feature>
<dbReference type="Gene3D" id="2.60.120.10">
    <property type="entry name" value="Jelly Rolls"/>
    <property type="match status" value="1"/>
</dbReference>
<dbReference type="EMBL" id="CP099423">
    <property type="protein sequence ID" value="USW54734.1"/>
    <property type="molecule type" value="Genomic_DNA"/>
</dbReference>
<keyword evidence="4" id="KW-0479">Metal-binding</keyword>
<dbReference type="SMART" id="SM00835">
    <property type="entry name" value="Cupin_1"/>
    <property type="match status" value="1"/>
</dbReference>
<evidence type="ECO:0000313" key="8">
    <source>
        <dbReference type="EMBL" id="USW54734.1"/>
    </source>
</evidence>
<dbReference type="PRINTS" id="PR00325">
    <property type="entry name" value="GERMIN"/>
</dbReference>
<gene>
    <name evidence="8" type="ORF">Slin15195_G080530</name>
</gene>
<dbReference type="InterPro" id="IPR014710">
    <property type="entry name" value="RmlC-like_jellyroll"/>
</dbReference>
<dbReference type="OrthoDB" id="1921208at2759"/>
<dbReference type="InterPro" id="IPR006045">
    <property type="entry name" value="Cupin_1"/>
</dbReference>
<dbReference type="CDD" id="cd02241">
    <property type="entry name" value="cupin_OxOx"/>
    <property type="match status" value="1"/>
</dbReference>
<keyword evidence="5" id="KW-0464">Manganese</keyword>